<keyword evidence="1" id="KW-0732">Signal</keyword>
<dbReference type="PROSITE" id="PS50983">
    <property type="entry name" value="FE_B12_PBP"/>
    <property type="match status" value="1"/>
</dbReference>
<proteinExistence type="predicted"/>
<dbReference type="InterPro" id="IPR002491">
    <property type="entry name" value="ABC_transptr_periplasmic_BD"/>
</dbReference>
<dbReference type="Gene3D" id="3.40.50.1980">
    <property type="entry name" value="Nitrogenase molybdenum iron protein domain"/>
    <property type="match status" value="2"/>
</dbReference>
<dbReference type="NCBIfam" id="NF038402">
    <property type="entry name" value="TroA_like"/>
    <property type="match status" value="1"/>
</dbReference>
<dbReference type="EMBL" id="UINC01100242">
    <property type="protein sequence ID" value="SVC60151.1"/>
    <property type="molecule type" value="Genomic_DNA"/>
</dbReference>
<dbReference type="PANTHER" id="PTHR30535:SF34">
    <property type="entry name" value="MOLYBDATE-BINDING PROTEIN MOLA"/>
    <property type="match status" value="1"/>
</dbReference>
<evidence type="ECO:0000259" key="2">
    <source>
        <dbReference type="PROSITE" id="PS50983"/>
    </source>
</evidence>
<evidence type="ECO:0000256" key="1">
    <source>
        <dbReference type="ARBA" id="ARBA00022729"/>
    </source>
</evidence>
<name>A0A382NKM6_9ZZZZ</name>
<gene>
    <name evidence="3" type="ORF">METZ01_LOCUS313005</name>
</gene>
<accession>A0A382NKM6</accession>
<feature type="non-terminal residue" evidence="3">
    <location>
        <position position="1"/>
    </location>
</feature>
<dbReference type="InterPro" id="IPR054828">
    <property type="entry name" value="Vit_B12_bind_prot"/>
</dbReference>
<reference evidence="3" key="1">
    <citation type="submission" date="2018-05" db="EMBL/GenBank/DDBJ databases">
        <authorList>
            <person name="Lanie J.A."/>
            <person name="Ng W.-L."/>
            <person name="Kazmierczak K.M."/>
            <person name="Andrzejewski T.M."/>
            <person name="Davidsen T.M."/>
            <person name="Wayne K.J."/>
            <person name="Tettelin H."/>
            <person name="Glass J.I."/>
            <person name="Rusch D."/>
            <person name="Podicherti R."/>
            <person name="Tsui H.-C.T."/>
            <person name="Winkler M.E."/>
        </authorList>
    </citation>
    <scope>NUCLEOTIDE SEQUENCE</scope>
</reference>
<dbReference type="InterPro" id="IPR050902">
    <property type="entry name" value="ABC_Transporter_SBP"/>
</dbReference>
<dbReference type="Pfam" id="PF01497">
    <property type="entry name" value="Peripla_BP_2"/>
    <property type="match status" value="1"/>
</dbReference>
<dbReference type="SUPFAM" id="SSF53807">
    <property type="entry name" value="Helical backbone' metal receptor"/>
    <property type="match status" value="1"/>
</dbReference>
<dbReference type="PANTHER" id="PTHR30535">
    <property type="entry name" value="VITAMIN B12-BINDING PROTEIN"/>
    <property type="match status" value="1"/>
</dbReference>
<sequence>KTDLRLVTLSPHLAELVFAVGAGDMLVGVSEYTDYPPPAAELPIIGDALRVDQERLILLEPDLLLAWNSGNPRHVIDNLRALGFSVELIRTNSIDDLPAALRRIGELTGRAPQARQVAADFSAHLEVIAAEYAAAEPVRVFYQLDARPLYTINGDHFVSELIQVCGGTNIFSDLRGLAPSVSVEAVLERDPEVIMASSDAGLAAFNEWDRWKELAANRYGNRFYLPANEISRATPRLLVAAKKLCAFLDKGRKNRQESKNETD</sequence>
<feature type="domain" description="Fe/B12 periplasmic-binding" evidence="2">
    <location>
        <begin position="5"/>
        <end position="252"/>
    </location>
</feature>
<dbReference type="GO" id="GO:0071281">
    <property type="term" value="P:cellular response to iron ion"/>
    <property type="evidence" value="ECO:0007669"/>
    <property type="project" value="TreeGrafter"/>
</dbReference>
<protein>
    <recommendedName>
        <fullName evidence="2">Fe/B12 periplasmic-binding domain-containing protein</fullName>
    </recommendedName>
</protein>
<organism evidence="3">
    <name type="scientific">marine metagenome</name>
    <dbReference type="NCBI Taxonomy" id="408172"/>
    <lineage>
        <taxon>unclassified sequences</taxon>
        <taxon>metagenomes</taxon>
        <taxon>ecological metagenomes</taxon>
    </lineage>
</organism>
<dbReference type="CDD" id="cd01144">
    <property type="entry name" value="BtuF"/>
    <property type="match status" value="1"/>
</dbReference>
<dbReference type="AlphaFoldDB" id="A0A382NKM6"/>
<evidence type="ECO:0000313" key="3">
    <source>
        <dbReference type="EMBL" id="SVC60151.1"/>
    </source>
</evidence>